<dbReference type="CDD" id="cd09278">
    <property type="entry name" value="RNase_HI_prokaryote_like"/>
    <property type="match status" value="1"/>
</dbReference>
<evidence type="ECO:0000259" key="11">
    <source>
        <dbReference type="PROSITE" id="PS50879"/>
    </source>
</evidence>
<proteinExistence type="inferred from homology"/>
<dbReference type="PANTHER" id="PTHR10642">
    <property type="entry name" value="RIBONUCLEASE H1"/>
    <property type="match status" value="1"/>
</dbReference>
<dbReference type="EMBL" id="MHRX01000053">
    <property type="protein sequence ID" value="OHA32111.1"/>
    <property type="molecule type" value="Genomic_DNA"/>
</dbReference>
<comment type="cofactor">
    <cofactor evidence="2">
        <name>Mg(2+)</name>
        <dbReference type="ChEBI" id="CHEBI:18420"/>
    </cofactor>
</comment>
<dbReference type="PROSITE" id="PS50879">
    <property type="entry name" value="RNASE_H_1"/>
    <property type="match status" value="1"/>
</dbReference>
<organism evidence="12 13">
    <name type="scientific">Candidatus Taylorbacteria bacterium RIFCSPLOWO2_01_FULL_45_15b</name>
    <dbReference type="NCBI Taxonomy" id="1802319"/>
    <lineage>
        <taxon>Bacteria</taxon>
        <taxon>Candidatus Tayloriibacteriota</taxon>
    </lineage>
</organism>
<evidence type="ECO:0000256" key="7">
    <source>
        <dbReference type="ARBA" id="ARBA00022723"/>
    </source>
</evidence>
<evidence type="ECO:0000313" key="12">
    <source>
        <dbReference type="EMBL" id="OHA32111.1"/>
    </source>
</evidence>
<dbReference type="GO" id="GO:0046872">
    <property type="term" value="F:metal ion binding"/>
    <property type="evidence" value="ECO:0007669"/>
    <property type="project" value="UniProtKB-KW"/>
</dbReference>
<evidence type="ECO:0000256" key="1">
    <source>
        <dbReference type="ARBA" id="ARBA00000077"/>
    </source>
</evidence>
<protein>
    <recommendedName>
        <fullName evidence="5">ribonuclease H</fullName>
        <ecNumber evidence="5">3.1.26.4</ecNumber>
    </recommendedName>
</protein>
<keyword evidence="9" id="KW-0378">Hydrolase</keyword>
<dbReference type="InterPro" id="IPR036397">
    <property type="entry name" value="RNaseH_sf"/>
</dbReference>
<comment type="similarity">
    <text evidence="3">Belongs to the RNase H family.</text>
</comment>
<reference evidence="12 13" key="1">
    <citation type="journal article" date="2016" name="Nat. Commun.">
        <title>Thousands of microbial genomes shed light on interconnected biogeochemical processes in an aquifer system.</title>
        <authorList>
            <person name="Anantharaman K."/>
            <person name="Brown C.T."/>
            <person name="Hug L.A."/>
            <person name="Sharon I."/>
            <person name="Castelle C.J."/>
            <person name="Probst A.J."/>
            <person name="Thomas B.C."/>
            <person name="Singh A."/>
            <person name="Wilkins M.J."/>
            <person name="Karaoz U."/>
            <person name="Brodie E.L."/>
            <person name="Williams K.H."/>
            <person name="Hubbard S.S."/>
            <person name="Banfield J.F."/>
        </authorList>
    </citation>
    <scope>NUCLEOTIDE SEQUENCE [LARGE SCALE GENOMIC DNA]</scope>
</reference>
<comment type="subunit">
    <text evidence="4">Monomer.</text>
</comment>
<keyword evidence="6" id="KW-0540">Nuclease</keyword>
<comment type="catalytic activity">
    <reaction evidence="1">
        <text>Endonucleolytic cleavage to 5'-phosphomonoester.</text>
        <dbReference type="EC" id="3.1.26.4"/>
    </reaction>
</comment>
<dbReference type="Pfam" id="PF00075">
    <property type="entry name" value="RNase_H"/>
    <property type="match status" value="1"/>
</dbReference>
<dbReference type="Pfam" id="PF01693">
    <property type="entry name" value="Cauli_VI"/>
    <property type="match status" value="1"/>
</dbReference>
<dbReference type="InterPro" id="IPR012337">
    <property type="entry name" value="RNaseH-like_sf"/>
</dbReference>
<evidence type="ECO:0000256" key="10">
    <source>
        <dbReference type="ARBA" id="ARBA00022842"/>
    </source>
</evidence>
<dbReference type="GO" id="GO:0043137">
    <property type="term" value="P:DNA replication, removal of RNA primer"/>
    <property type="evidence" value="ECO:0007669"/>
    <property type="project" value="TreeGrafter"/>
</dbReference>
<dbReference type="SUPFAM" id="SSF53098">
    <property type="entry name" value="Ribonuclease H-like"/>
    <property type="match status" value="1"/>
</dbReference>
<evidence type="ECO:0000256" key="6">
    <source>
        <dbReference type="ARBA" id="ARBA00022722"/>
    </source>
</evidence>
<evidence type="ECO:0000256" key="2">
    <source>
        <dbReference type="ARBA" id="ARBA00001946"/>
    </source>
</evidence>
<keyword evidence="8" id="KW-0255">Endonuclease</keyword>
<dbReference type="GO" id="GO:0003676">
    <property type="term" value="F:nucleic acid binding"/>
    <property type="evidence" value="ECO:0007669"/>
    <property type="project" value="InterPro"/>
</dbReference>
<dbReference type="Gene3D" id="3.40.970.10">
    <property type="entry name" value="Ribonuclease H1, N-terminal domain"/>
    <property type="match status" value="1"/>
</dbReference>
<evidence type="ECO:0000256" key="5">
    <source>
        <dbReference type="ARBA" id="ARBA00012180"/>
    </source>
</evidence>
<dbReference type="InterPro" id="IPR022892">
    <property type="entry name" value="RNaseHI"/>
</dbReference>
<dbReference type="AlphaFoldDB" id="A0A1G2NA32"/>
<gene>
    <name evidence="12" type="ORF">A2928_01360</name>
</gene>
<dbReference type="EC" id="3.1.26.4" evidence="5"/>
<evidence type="ECO:0000256" key="3">
    <source>
        <dbReference type="ARBA" id="ARBA00005300"/>
    </source>
</evidence>
<dbReference type="InterPro" id="IPR050092">
    <property type="entry name" value="RNase_H"/>
</dbReference>
<dbReference type="GO" id="GO:0004523">
    <property type="term" value="F:RNA-DNA hybrid ribonuclease activity"/>
    <property type="evidence" value="ECO:0007669"/>
    <property type="project" value="UniProtKB-EC"/>
</dbReference>
<dbReference type="PANTHER" id="PTHR10642:SF26">
    <property type="entry name" value="RIBONUCLEASE H1"/>
    <property type="match status" value="1"/>
</dbReference>
<dbReference type="STRING" id="1802319.A2928_01360"/>
<keyword evidence="7" id="KW-0479">Metal-binding</keyword>
<name>A0A1G2NA32_9BACT</name>
<sequence length="249" mass="27461">MRNIAFTDGASSGNPGPGGWAVVFVYEKEGKEFVREAGGGEALTTNNRMELAAALEAMSLAKGAGCSSLTIYTDSRYLVNGATKWINDWVKNGWKTKGKEDVLNRDNWEVINAGLKDIDVQFEYIGGHAGISGNERADDIAVAFSKEKKLQLFSGLLCDYQTKNIRLAALGGTRSAKKKSIKRHESPYSYVSSVDGIVFTHANWEDCEKRVKGVRGVKYKKVYSKQEEADLIAEWGNKKSTFTVRALQD</sequence>
<dbReference type="InterPro" id="IPR011320">
    <property type="entry name" value="RNase_H1_N"/>
</dbReference>
<dbReference type="InterPro" id="IPR037056">
    <property type="entry name" value="RNase_H1_N_sf"/>
</dbReference>
<keyword evidence="10" id="KW-0460">Magnesium</keyword>
<feature type="domain" description="RNase H type-1" evidence="11">
    <location>
        <begin position="1"/>
        <end position="146"/>
    </location>
</feature>
<dbReference type="InterPro" id="IPR002156">
    <property type="entry name" value="RNaseH_domain"/>
</dbReference>
<comment type="caution">
    <text evidence="12">The sequence shown here is derived from an EMBL/GenBank/DDBJ whole genome shotgun (WGS) entry which is preliminary data.</text>
</comment>
<evidence type="ECO:0000256" key="8">
    <source>
        <dbReference type="ARBA" id="ARBA00022759"/>
    </source>
</evidence>
<evidence type="ECO:0000256" key="9">
    <source>
        <dbReference type="ARBA" id="ARBA00022801"/>
    </source>
</evidence>
<evidence type="ECO:0000256" key="4">
    <source>
        <dbReference type="ARBA" id="ARBA00011245"/>
    </source>
</evidence>
<dbReference type="Proteomes" id="UP000176221">
    <property type="component" value="Unassembled WGS sequence"/>
</dbReference>
<dbReference type="Gene3D" id="3.30.420.10">
    <property type="entry name" value="Ribonuclease H-like superfamily/Ribonuclease H"/>
    <property type="match status" value="1"/>
</dbReference>
<accession>A0A1G2NA32</accession>
<evidence type="ECO:0000313" key="13">
    <source>
        <dbReference type="Proteomes" id="UP000176221"/>
    </source>
</evidence>